<dbReference type="Pfam" id="PF01039">
    <property type="entry name" value="Carboxyl_trans"/>
    <property type="match status" value="1"/>
</dbReference>
<dbReference type="EC" id="6.-.-.-" evidence="4"/>
<dbReference type="InterPro" id="IPR011763">
    <property type="entry name" value="COA_CT_C"/>
</dbReference>
<dbReference type="InterPro" id="IPR011762">
    <property type="entry name" value="COA_CT_N"/>
</dbReference>
<evidence type="ECO:0000259" key="3">
    <source>
        <dbReference type="PROSITE" id="PS50989"/>
    </source>
</evidence>
<dbReference type="EMBL" id="JAYFSI010000018">
    <property type="protein sequence ID" value="MEA5366955.1"/>
    <property type="molecule type" value="Genomic_DNA"/>
</dbReference>
<dbReference type="RefSeq" id="WP_323336582.1">
    <property type="nucleotide sequence ID" value="NZ_JAYFSI010000018.1"/>
</dbReference>
<dbReference type="GO" id="GO:0016874">
    <property type="term" value="F:ligase activity"/>
    <property type="evidence" value="ECO:0007669"/>
    <property type="project" value="UniProtKB-KW"/>
</dbReference>
<dbReference type="PANTHER" id="PTHR43842">
    <property type="entry name" value="PROPIONYL-COA CARBOXYLASE BETA CHAIN"/>
    <property type="match status" value="1"/>
</dbReference>
<dbReference type="SUPFAM" id="SSF52096">
    <property type="entry name" value="ClpP/crotonase"/>
    <property type="match status" value="2"/>
</dbReference>
<feature type="domain" description="CoA carboxyltransferase N-terminal" evidence="2">
    <location>
        <begin position="51"/>
        <end position="310"/>
    </location>
</feature>
<protein>
    <submittedName>
        <fullName evidence="4">Acyl-CoA carboxylase subunit beta</fullName>
        <ecNumber evidence="4">6.-.-.-</ecNumber>
    </submittedName>
</protein>
<gene>
    <name evidence="4" type="ORF">VA596_46010</name>
</gene>
<dbReference type="InterPro" id="IPR051047">
    <property type="entry name" value="AccD/PCCB"/>
</dbReference>
<accession>A0ABU5RNB1</accession>
<organism evidence="4 5">
    <name type="scientific">Amycolatopsis heterodermiae</name>
    <dbReference type="NCBI Taxonomy" id="3110235"/>
    <lineage>
        <taxon>Bacteria</taxon>
        <taxon>Bacillati</taxon>
        <taxon>Actinomycetota</taxon>
        <taxon>Actinomycetes</taxon>
        <taxon>Pseudonocardiales</taxon>
        <taxon>Pseudonocardiaceae</taxon>
        <taxon>Amycolatopsis</taxon>
    </lineage>
</organism>
<dbReference type="InterPro" id="IPR034733">
    <property type="entry name" value="AcCoA_carboxyl_beta"/>
</dbReference>
<dbReference type="Gene3D" id="3.90.226.10">
    <property type="entry name" value="2-enoyl-CoA Hydratase, Chain A, domain 1"/>
    <property type="match status" value="2"/>
</dbReference>
<reference evidence="4 5" key="1">
    <citation type="submission" date="2023-12" db="EMBL/GenBank/DDBJ databases">
        <title>Amycolatopsis sp. V23-08.</title>
        <authorList>
            <person name="Somphong A."/>
        </authorList>
    </citation>
    <scope>NUCLEOTIDE SEQUENCE [LARGE SCALE GENOMIC DNA]</scope>
    <source>
        <strain evidence="4 5">V23-08</strain>
    </source>
</reference>
<evidence type="ECO:0000259" key="2">
    <source>
        <dbReference type="PROSITE" id="PS50980"/>
    </source>
</evidence>
<dbReference type="PROSITE" id="PS50989">
    <property type="entry name" value="COA_CT_CTER"/>
    <property type="match status" value="1"/>
</dbReference>
<feature type="domain" description="CoA carboxyltransferase C-terminal" evidence="3">
    <location>
        <begin position="314"/>
        <end position="549"/>
    </location>
</feature>
<dbReference type="PANTHER" id="PTHR43842:SF2">
    <property type="entry name" value="PROPIONYL-COA CARBOXYLASE BETA CHAIN, MITOCHONDRIAL"/>
    <property type="match status" value="1"/>
</dbReference>
<comment type="caution">
    <text evidence="4">The sequence shown here is derived from an EMBL/GenBank/DDBJ whole genome shotgun (WGS) entry which is preliminary data.</text>
</comment>
<feature type="region of interest" description="Disordered" evidence="1">
    <location>
        <begin position="1"/>
        <end position="40"/>
    </location>
</feature>
<dbReference type="InterPro" id="IPR029045">
    <property type="entry name" value="ClpP/crotonase-like_dom_sf"/>
</dbReference>
<proteinExistence type="predicted"/>
<evidence type="ECO:0000313" key="5">
    <source>
        <dbReference type="Proteomes" id="UP001304298"/>
    </source>
</evidence>
<sequence>MSGSLDGGARRADEADVVPVPSESRTGRRRLPRTGEGGDAQVIALTPAAERVPGMQSLRQRRRELQEHIAEGKLDAVRRQHSLGKLTARERLALLLDEDSFVELEPYRRHRSSGPGLAGNRPYTDGVVTGSGTVDGRRVFVYAQDFTLFGGSLGEAHAAKIHKILDLAIANGAPVIGLNDSGGARIQEGVLALNGYGGIFRRQVEASGVIPQISVILGPCAGGAAYSPALADFTFMVRDTARMYLTGPDVVEAVTGRRVSHEELGGADVHGTHSGVATVVHDDEEDCLADVRYLISLLPSNYLEPAPATARTGAADDYRPRLAEIVPPSPNQPYDMREVFAEVADDGEFFEVHAGWARNVLCALARIDGRVVGLVGNQPVVLAGVLDGPAAQKAARFVRFCDAFGIPLVSLVDVPGFLPGVEQERSGIIRQGAQLLHAYCEATVPRIQVILRKAYGGAYIVMDSRSIGCDLSLAWPTNEIAVMGAEGAVNVLYRRDLAAAADPAALRARLVAEYTEEYLNPQYSAERGLVDDIIDPADTRAAIARGLAMLQDKRKPGPSRKHGNLPI</sequence>
<name>A0ABU5RNB1_9PSEU</name>
<evidence type="ECO:0000313" key="4">
    <source>
        <dbReference type="EMBL" id="MEA5366955.1"/>
    </source>
</evidence>
<dbReference type="PROSITE" id="PS50980">
    <property type="entry name" value="COA_CT_NTER"/>
    <property type="match status" value="1"/>
</dbReference>
<dbReference type="Proteomes" id="UP001304298">
    <property type="component" value="Unassembled WGS sequence"/>
</dbReference>
<evidence type="ECO:0000256" key="1">
    <source>
        <dbReference type="SAM" id="MobiDB-lite"/>
    </source>
</evidence>
<keyword evidence="4" id="KW-0436">Ligase</keyword>
<keyword evidence="5" id="KW-1185">Reference proteome</keyword>